<dbReference type="EMBL" id="CBXF010000099">
    <property type="protein sequence ID" value="CDL84110.1"/>
    <property type="molecule type" value="Genomic_DNA"/>
</dbReference>
<proteinExistence type="predicted"/>
<protein>
    <submittedName>
        <fullName evidence="1">Uncharacterized protein</fullName>
    </submittedName>
</protein>
<dbReference type="STRING" id="1427518.XSR1_40140"/>
<accession>W1J3T2</accession>
<evidence type="ECO:0000313" key="1">
    <source>
        <dbReference type="EMBL" id="CDL84110.1"/>
    </source>
</evidence>
<evidence type="ECO:0000313" key="2">
    <source>
        <dbReference type="Proteomes" id="UP000019202"/>
    </source>
</evidence>
<gene>
    <name evidence="1" type="ORF">XSR1_40140</name>
</gene>
<name>W1J3T2_9GAMM</name>
<reference evidence="1" key="1">
    <citation type="submission" date="2013-11" db="EMBL/GenBank/DDBJ databases">
        <title>Draft genome sequence and annotation of the entomopathogenic bacteria, Xenorhabdus cabanillasi strain JM26 and Xenorhabdus szentirmai strain DSM 16338.</title>
        <authorList>
            <person name="Gualtieri M."/>
            <person name="Ogier J.C."/>
            <person name="Pages S."/>
            <person name="Givaudan A."/>
            <person name="Gaudriault S."/>
        </authorList>
    </citation>
    <scope>NUCLEOTIDE SEQUENCE [LARGE SCALE GENOMIC DNA]</scope>
    <source>
        <strain evidence="1">DSM 16338</strain>
    </source>
</reference>
<dbReference type="Proteomes" id="UP000019202">
    <property type="component" value="Unassembled WGS sequence"/>
</dbReference>
<comment type="caution">
    <text evidence="1">The sequence shown here is derived from an EMBL/GenBank/DDBJ whole genome shotgun (WGS) entry which is preliminary data.</text>
</comment>
<keyword evidence="2" id="KW-1185">Reference proteome</keyword>
<dbReference type="AlphaFoldDB" id="W1J3T2"/>
<sequence>MWALLLFTVPWEFLVYDPTNSSSCPKFTPSLSLFSLKATLLFCIVMLI</sequence>
<organism evidence="1 2">
    <name type="scientific">Xenorhabdus szentirmaii DSM 16338</name>
    <dbReference type="NCBI Taxonomy" id="1427518"/>
    <lineage>
        <taxon>Bacteria</taxon>
        <taxon>Pseudomonadati</taxon>
        <taxon>Pseudomonadota</taxon>
        <taxon>Gammaproteobacteria</taxon>
        <taxon>Enterobacterales</taxon>
        <taxon>Morganellaceae</taxon>
        <taxon>Xenorhabdus</taxon>
    </lineage>
</organism>